<protein>
    <recommendedName>
        <fullName evidence="3">Core-binding (CB) domain-containing protein</fullName>
    </recommendedName>
</protein>
<evidence type="ECO:0008006" key="3">
    <source>
        <dbReference type="Google" id="ProtNLM"/>
    </source>
</evidence>
<proteinExistence type="predicted"/>
<sequence>MLNKAEILQLFTRYLYNEKHLPMATVRRYRDAVAAGRKDPLAMAAFREFRKQSPQIEALTNPDER</sequence>
<evidence type="ECO:0000313" key="1">
    <source>
        <dbReference type="EMBL" id="EFV02456.1"/>
    </source>
</evidence>
<dbReference type="STRING" id="887929.HMP0721_0364"/>
<organism evidence="1 2">
    <name type="scientific">Pseudoramibacter alactolyticus ATCC 23263</name>
    <dbReference type="NCBI Taxonomy" id="887929"/>
    <lineage>
        <taxon>Bacteria</taxon>
        <taxon>Bacillati</taxon>
        <taxon>Bacillota</taxon>
        <taxon>Clostridia</taxon>
        <taxon>Eubacteriales</taxon>
        <taxon>Eubacteriaceae</taxon>
        <taxon>Pseudoramibacter</taxon>
    </lineage>
</organism>
<dbReference type="HOGENOM" id="CLU_2846429_0_0_9"/>
<accession>E6MED1</accession>
<keyword evidence="2" id="KW-1185">Reference proteome</keyword>
<dbReference type="RefSeq" id="WP_006597783.1">
    <property type="nucleotide sequence ID" value="NZ_GL622359.1"/>
</dbReference>
<name>E6MED1_9FIRM</name>
<dbReference type="Proteomes" id="UP000004754">
    <property type="component" value="Unassembled WGS sequence"/>
</dbReference>
<comment type="caution">
    <text evidence="1">The sequence shown here is derived from an EMBL/GenBank/DDBJ whole genome shotgun (WGS) entry which is preliminary data.</text>
</comment>
<gene>
    <name evidence="1" type="ORF">HMP0721_0364</name>
</gene>
<dbReference type="AlphaFoldDB" id="E6MED1"/>
<dbReference type="EMBL" id="AEQN01000007">
    <property type="protein sequence ID" value="EFV02456.1"/>
    <property type="molecule type" value="Genomic_DNA"/>
</dbReference>
<reference evidence="1 2" key="1">
    <citation type="submission" date="2010-12" db="EMBL/GenBank/DDBJ databases">
        <authorList>
            <person name="Muzny D."/>
            <person name="Qin X."/>
            <person name="Deng J."/>
            <person name="Jiang H."/>
            <person name="Liu Y."/>
            <person name="Qu J."/>
            <person name="Song X.-Z."/>
            <person name="Zhang L."/>
            <person name="Thornton R."/>
            <person name="Coyle M."/>
            <person name="Francisco L."/>
            <person name="Jackson L."/>
            <person name="Javaid M."/>
            <person name="Korchina V."/>
            <person name="Kovar C."/>
            <person name="Mata R."/>
            <person name="Mathew T."/>
            <person name="Ngo R."/>
            <person name="Nguyen L."/>
            <person name="Nguyen N."/>
            <person name="Okwuonu G."/>
            <person name="Ongeri F."/>
            <person name="Pham C."/>
            <person name="Simmons D."/>
            <person name="Wilczek-Boney K."/>
            <person name="Hale W."/>
            <person name="Jakkamsetti A."/>
            <person name="Pham P."/>
            <person name="Ruth R."/>
            <person name="San Lucas F."/>
            <person name="Warren J."/>
            <person name="Zhang J."/>
            <person name="Zhao Z."/>
            <person name="Zhou C."/>
            <person name="Zhu D."/>
            <person name="Lee S."/>
            <person name="Bess C."/>
            <person name="Blankenburg K."/>
            <person name="Forbes L."/>
            <person name="Fu Q."/>
            <person name="Gubbala S."/>
            <person name="Hirani K."/>
            <person name="Jayaseelan J.C."/>
            <person name="Lara F."/>
            <person name="Munidasa M."/>
            <person name="Palculict T."/>
            <person name="Patil S."/>
            <person name="Pu L.-L."/>
            <person name="Saada N."/>
            <person name="Tang L."/>
            <person name="Weissenberger G."/>
            <person name="Zhu Y."/>
            <person name="Hemphill L."/>
            <person name="Shang Y."/>
            <person name="Youmans B."/>
            <person name="Ayvaz T."/>
            <person name="Ross M."/>
            <person name="Santibanez J."/>
            <person name="Aqrawi P."/>
            <person name="Gross S."/>
            <person name="Joshi V."/>
            <person name="Fowler G."/>
            <person name="Nazareth L."/>
            <person name="Reid J."/>
            <person name="Worley K."/>
            <person name="Petrosino J."/>
            <person name="Highlander S."/>
            <person name="Gibbs R."/>
        </authorList>
    </citation>
    <scope>NUCLEOTIDE SEQUENCE [LARGE SCALE GENOMIC DNA]</scope>
    <source>
        <strain evidence="1 2">ATCC 23263</strain>
    </source>
</reference>
<evidence type="ECO:0000313" key="2">
    <source>
        <dbReference type="Proteomes" id="UP000004754"/>
    </source>
</evidence>